<evidence type="ECO:0000256" key="2">
    <source>
        <dbReference type="ARBA" id="ARBA00004799"/>
    </source>
</evidence>
<comment type="catalytic activity">
    <reaction evidence="17">
        <text>(6S)-5,6,7,8-tetrahydrofolyl-(gamma-L-Glu)(n) + L-glutamate + ATP = (6S)-5,6,7,8-tetrahydrofolyl-(gamma-L-Glu)(n+1) + ADP + phosphate + H(+)</text>
        <dbReference type="Rhea" id="RHEA:10580"/>
        <dbReference type="Rhea" id="RHEA-COMP:14738"/>
        <dbReference type="Rhea" id="RHEA-COMP:14740"/>
        <dbReference type="ChEBI" id="CHEBI:15378"/>
        <dbReference type="ChEBI" id="CHEBI:29985"/>
        <dbReference type="ChEBI" id="CHEBI:30616"/>
        <dbReference type="ChEBI" id="CHEBI:43474"/>
        <dbReference type="ChEBI" id="CHEBI:141005"/>
        <dbReference type="ChEBI" id="CHEBI:456216"/>
        <dbReference type="EC" id="6.3.2.17"/>
    </reaction>
</comment>
<dbReference type="SUPFAM" id="SSF53623">
    <property type="entry name" value="MurD-like peptide ligases, catalytic domain"/>
    <property type="match status" value="1"/>
</dbReference>
<comment type="catalytic activity">
    <reaction evidence="18">
        <text>10-formyltetrahydrofolyl-(gamma-L-Glu)(n) + L-glutamate + ATP = 10-formyltetrahydrofolyl-(gamma-L-Glu)(n+1) + ADP + phosphate + H(+)</text>
        <dbReference type="Rhea" id="RHEA:51904"/>
        <dbReference type="Rhea" id="RHEA-COMP:13088"/>
        <dbReference type="Rhea" id="RHEA-COMP:14300"/>
        <dbReference type="ChEBI" id="CHEBI:15378"/>
        <dbReference type="ChEBI" id="CHEBI:29985"/>
        <dbReference type="ChEBI" id="CHEBI:30616"/>
        <dbReference type="ChEBI" id="CHEBI:43474"/>
        <dbReference type="ChEBI" id="CHEBI:134413"/>
        <dbReference type="ChEBI" id="CHEBI:456216"/>
        <dbReference type="EC" id="6.3.2.17"/>
    </reaction>
</comment>
<evidence type="ECO:0000313" key="25">
    <source>
        <dbReference type="Proteomes" id="UP001239462"/>
    </source>
</evidence>
<dbReference type="Gene3D" id="3.90.190.20">
    <property type="entry name" value="Mur ligase, C-terminal domain"/>
    <property type="match status" value="1"/>
</dbReference>
<keyword evidence="13" id="KW-0289">Folate biosynthesis</keyword>
<name>A0ABT7PRE3_9BACT</name>
<dbReference type="EMBL" id="JASZZN010000030">
    <property type="protein sequence ID" value="MDM4019068.1"/>
    <property type="molecule type" value="Genomic_DNA"/>
</dbReference>
<sequence length="620" mass="66856">MPLNCDGEKTDDDPLPLHDRPRQNDVPGTNEPHGLNPERRPTGDLAGYDEAIEYLFGRIDYERFAPGDNQPDFRLDRTAELFRRLGLSRFLHKAYQQADANLASSAASQPSVPAVESLAPGSPAPESIPIVHVAGTKGKGSTSTMVSAILSAAGLRVGLYTSPHLTRLNERFRVDGIPCRDDELTDLVASVRPTVETLDEEGQHASFFELTTAMAALHFQRRHCDAVVLEVGLGGRLDSTNVCASTVTAITSIGLDHQNVLGDTVEAIAREKAGIIKPNTPVVCGVRDPGPLNVISDVAKTNAAPIVCVKTDYDVGRPIETATGLRFRYRTVEPALPSHVKFGDSVNLDIELPLVGHHQAENAATAISICRLLRQRLSQSVDAEMPCGTSAEIDADASHAPSALRSFAERLTDEAICTGLRNVCCVGRLERFQLPDGRPTLVLDTAHNPDSILALCQAIRSRIGLKPDSAAFAHPIVLVFGTSRDKDIRAMTKQLSALADQIICTQYQTNPRAMLVEDVETAFRETAGTAKLQLESIRDPIAALWQAIGMQHSGLQQAGIQQAQLSAGDQAPSASGDPVPGTVVVCGSFYLAGELRQEIMRLCDPDAHVDHRAERLLSRS</sequence>
<evidence type="ECO:0000256" key="11">
    <source>
        <dbReference type="ARBA" id="ARBA00022840"/>
    </source>
</evidence>
<keyword evidence="11" id="KW-0067">ATP-binding</keyword>
<evidence type="ECO:0000256" key="18">
    <source>
        <dbReference type="ARBA" id="ARBA00047808"/>
    </source>
</evidence>
<evidence type="ECO:0000256" key="10">
    <source>
        <dbReference type="ARBA" id="ARBA00022741"/>
    </source>
</evidence>
<dbReference type="InterPro" id="IPR001645">
    <property type="entry name" value="Folylpolyglutamate_synth"/>
</dbReference>
<feature type="region of interest" description="Disordered" evidence="21">
    <location>
        <begin position="1"/>
        <end position="44"/>
    </location>
</feature>
<evidence type="ECO:0000256" key="12">
    <source>
        <dbReference type="ARBA" id="ARBA00022842"/>
    </source>
</evidence>
<dbReference type="InterPro" id="IPR036615">
    <property type="entry name" value="Mur_ligase_C_dom_sf"/>
</dbReference>
<dbReference type="NCBIfam" id="TIGR01499">
    <property type="entry name" value="folC"/>
    <property type="match status" value="1"/>
</dbReference>
<dbReference type="EC" id="6.3.2.12" evidence="5"/>
<dbReference type="Gene3D" id="3.40.1190.10">
    <property type="entry name" value="Mur-like, catalytic domain"/>
    <property type="match status" value="1"/>
</dbReference>
<evidence type="ECO:0000256" key="21">
    <source>
        <dbReference type="SAM" id="MobiDB-lite"/>
    </source>
</evidence>
<evidence type="ECO:0000256" key="9">
    <source>
        <dbReference type="ARBA" id="ARBA00022723"/>
    </source>
</evidence>
<evidence type="ECO:0000256" key="1">
    <source>
        <dbReference type="ARBA" id="ARBA00002714"/>
    </source>
</evidence>
<dbReference type="InterPro" id="IPR013221">
    <property type="entry name" value="Mur_ligase_cen"/>
</dbReference>
<dbReference type="Proteomes" id="UP001239462">
    <property type="component" value="Unassembled WGS sequence"/>
</dbReference>
<accession>A0ABT7PRE3</accession>
<comment type="function">
    <text evidence="1">Functions in two distinct reactions of the de novo folate biosynthetic pathway. Catalyzes the addition of a glutamate residue to dihydropteroate (7,8-dihydropteroate or H2Pte) to form dihydrofolate (7,8-dihydrofolate monoglutamate or H2Pte-Glu). Also catalyzes successive additions of L-glutamate to tetrahydrofolate or 10-formyltetrahydrofolate or 5,10-methylenetetrahydrofolate, leading to folylpolyglutamate derivatives.</text>
</comment>
<evidence type="ECO:0000256" key="4">
    <source>
        <dbReference type="ARBA" id="ARBA00008276"/>
    </source>
</evidence>
<keyword evidence="25" id="KW-1185">Reference proteome</keyword>
<evidence type="ECO:0000256" key="3">
    <source>
        <dbReference type="ARBA" id="ARBA00005150"/>
    </source>
</evidence>
<dbReference type="PANTHER" id="PTHR11136">
    <property type="entry name" value="FOLYLPOLYGLUTAMATE SYNTHASE-RELATED"/>
    <property type="match status" value="1"/>
</dbReference>
<proteinExistence type="inferred from homology"/>
<comment type="catalytic activity">
    <reaction evidence="20">
        <text>7,8-dihydropteroate + L-glutamate + ATP = 7,8-dihydrofolate + ADP + phosphate + H(+)</text>
        <dbReference type="Rhea" id="RHEA:23584"/>
        <dbReference type="ChEBI" id="CHEBI:15378"/>
        <dbReference type="ChEBI" id="CHEBI:17839"/>
        <dbReference type="ChEBI" id="CHEBI:29985"/>
        <dbReference type="ChEBI" id="CHEBI:30616"/>
        <dbReference type="ChEBI" id="CHEBI:43474"/>
        <dbReference type="ChEBI" id="CHEBI:57451"/>
        <dbReference type="ChEBI" id="CHEBI:456216"/>
        <dbReference type="EC" id="6.3.2.12"/>
    </reaction>
</comment>
<comment type="similarity">
    <text evidence="4">Belongs to the folylpolyglutamate synthase family.</text>
</comment>
<dbReference type="Pfam" id="PF02875">
    <property type="entry name" value="Mur_ligase_C"/>
    <property type="match status" value="1"/>
</dbReference>
<dbReference type="EC" id="6.3.2.17" evidence="6"/>
<dbReference type="Pfam" id="PF08245">
    <property type="entry name" value="Mur_ligase_M"/>
    <property type="match status" value="1"/>
</dbReference>
<evidence type="ECO:0000256" key="15">
    <source>
        <dbReference type="ARBA" id="ARBA00030592"/>
    </source>
</evidence>
<evidence type="ECO:0000259" key="23">
    <source>
        <dbReference type="Pfam" id="PF08245"/>
    </source>
</evidence>
<evidence type="ECO:0000256" key="14">
    <source>
        <dbReference type="ARBA" id="ARBA00030048"/>
    </source>
</evidence>
<evidence type="ECO:0000256" key="16">
    <source>
        <dbReference type="ARBA" id="ARBA00032510"/>
    </source>
</evidence>
<evidence type="ECO:0000256" key="17">
    <source>
        <dbReference type="ARBA" id="ARBA00047493"/>
    </source>
</evidence>
<keyword evidence="12" id="KW-0460">Magnesium</keyword>
<organism evidence="24 25">
    <name type="scientific">Roseiconus lacunae</name>
    <dbReference type="NCBI Taxonomy" id="2605694"/>
    <lineage>
        <taxon>Bacteria</taxon>
        <taxon>Pseudomonadati</taxon>
        <taxon>Planctomycetota</taxon>
        <taxon>Planctomycetia</taxon>
        <taxon>Pirellulales</taxon>
        <taxon>Pirellulaceae</taxon>
        <taxon>Roseiconus</taxon>
    </lineage>
</organism>
<feature type="domain" description="Mur ligase C-terminal" evidence="22">
    <location>
        <begin position="427"/>
        <end position="546"/>
    </location>
</feature>
<comment type="caution">
    <text evidence="24">The sequence shown here is derived from an EMBL/GenBank/DDBJ whole genome shotgun (WGS) entry which is preliminary data.</text>
</comment>
<keyword evidence="8 24" id="KW-0436">Ligase</keyword>
<keyword evidence="9" id="KW-0479">Metal-binding</keyword>
<evidence type="ECO:0000259" key="22">
    <source>
        <dbReference type="Pfam" id="PF02875"/>
    </source>
</evidence>
<dbReference type="PANTHER" id="PTHR11136:SF0">
    <property type="entry name" value="DIHYDROFOLATE SYNTHETASE-RELATED"/>
    <property type="match status" value="1"/>
</dbReference>
<evidence type="ECO:0000256" key="13">
    <source>
        <dbReference type="ARBA" id="ARBA00022909"/>
    </source>
</evidence>
<dbReference type="GO" id="GO:0016874">
    <property type="term" value="F:ligase activity"/>
    <property type="evidence" value="ECO:0007669"/>
    <property type="project" value="UniProtKB-KW"/>
</dbReference>
<comment type="pathway">
    <text evidence="3">Cofactor biosynthesis; tetrahydrofolylpolyglutamate biosynthesis.</text>
</comment>
<dbReference type="RefSeq" id="WP_289167113.1">
    <property type="nucleotide sequence ID" value="NZ_JASZZN010000030.1"/>
</dbReference>
<protein>
    <recommendedName>
        <fullName evidence="7">Dihydrofolate synthase/folylpolyglutamate synthase</fullName>
        <ecNumber evidence="5">6.3.2.12</ecNumber>
        <ecNumber evidence="6">6.3.2.17</ecNumber>
    </recommendedName>
    <alternativeName>
        <fullName evidence="16">Folylpoly-gamma-glutamate synthetase-dihydrofolate synthetase</fullName>
    </alternativeName>
    <alternativeName>
        <fullName evidence="14">Folylpolyglutamate synthetase</fullName>
    </alternativeName>
    <alternativeName>
        <fullName evidence="15">Tetrahydrofolylpolyglutamate synthase</fullName>
    </alternativeName>
</protein>
<evidence type="ECO:0000313" key="24">
    <source>
        <dbReference type="EMBL" id="MDM4019068.1"/>
    </source>
</evidence>
<evidence type="ECO:0000256" key="5">
    <source>
        <dbReference type="ARBA" id="ARBA00013023"/>
    </source>
</evidence>
<keyword evidence="10" id="KW-0547">Nucleotide-binding</keyword>
<comment type="pathway">
    <text evidence="2">Cofactor biosynthesis; tetrahydrofolate biosynthesis; 7,8-dihydrofolate from 2-amino-4-hydroxy-6-hydroxymethyl-7,8-dihydropteridine diphosphate and 4-aminobenzoate: step 2/2.</text>
</comment>
<gene>
    <name evidence="24" type="ORF">QTN89_26680</name>
</gene>
<evidence type="ECO:0000256" key="8">
    <source>
        <dbReference type="ARBA" id="ARBA00022598"/>
    </source>
</evidence>
<dbReference type="SUPFAM" id="SSF53244">
    <property type="entry name" value="MurD-like peptide ligases, peptide-binding domain"/>
    <property type="match status" value="1"/>
</dbReference>
<comment type="catalytic activity">
    <reaction evidence="19">
        <text>(6R)-5,10-methylenetetrahydrofolyl-(gamma-L-Glu)(n) + L-glutamate + ATP = (6R)-5,10-methylenetetrahydrofolyl-(gamma-L-Glu)(n+1) + ADP + phosphate + H(+)</text>
        <dbReference type="Rhea" id="RHEA:51912"/>
        <dbReference type="Rhea" id="RHEA-COMP:13257"/>
        <dbReference type="Rhea" id="RHEA-COMP:13258"/>
        <dbReference type="ChEBI" id="CHEBI:15378"/>
        <dbReference type="ChEBI" id="CHEBI:29985"/>
        <dbReference type="ChEBI" id="CHEBI:30616"/>
        <dbReference type="ChEBI" id="CHEBI:43474"/>
        <dbReference type="ChEBI" id="CHEBI:136572"/>
        <dbReference type="ChEBI" id="CHEBI:456216"/>
        <dbReference type="EC" id="6.3.2.17"/>
    </reaction>
</comment>
<reference evidence="24 25" key="1">
    <citation type="submission" date="2023-06" db="EMBL/GenBank/DDBJ databases">
        <title>Roseiconus lacunae JC819 isolated from Gulf of Mannar region, Tamil Nadu.</title>
        <authorList>
            <person name="Pk S."/>
            <person name="Ch S."/>
            <person name="Ch V.R."/>
        </authorList>
    </citation>
    <scope>NUCLEOTIDE SEQUENCE [LARGE SCALE GENOMIC DNA]</scope>
    <source>
        <strain evidence="24 25">JC819</strain>
    </source>
</reference>
<evidence type="ECO:0000256" key="20">
    <source>
        <dbReference type="ARBA" id="ARBA00049161"/>
    </source>
</evidence>
<evidence type="ECO:0000256" key="6">
    <source>
        <dbReference type="ARBA" id="ARBA00013025"/>
    </source>
</evidence>
<feature type="domain" description="Mur ligase central" evidence="23">
    <location>
        <begin position="133"/>
        <end position="369"/>
    </location>
</feature>
<evidence type="ECO:0000256" key="19">
    <source>
        <dbReference type="ARBA" id="ARBA00049035"/>
    </source>
</evidence>
<evidence type="ECO:0000256" key="7">
    <source>
        <dbReference type="ARBA" id="ARBA00019357"/>
    </source>
</evidence>
<dbReference type="InterPro" id="IPR004101">
    <property type="entry name" value="Mur_ligase_C"/>
</dbReference>
<dbReference type="InterPro" id="IPR036565">
    <property type="entry name" value="Mur-like_cat_sf"/>
</dbReference>